<evidence type="ECO:0000256" key="1">
    <source>
        <dbReference type="ARBA" id="ARBA00022801"/>
    </source>
</evidence>
<dbReference type="Proteomes" id="UP000268093">
    <property type="component" value="Unassembled WGS sequence"/>
</dbReference>
<organism evidence="2 3">
    <name type="scientific">Jimgerdemannia flammicorona</name>
    <dbReference type="NCBI Taxonomy" id="994334"/>
    <lineage>
        <taxon>Eukaryota</taxon>
        <taxon>Fungi</taxon>
        <taxon>Fungi incertae sedis</taxon>
        <taxon>Mucoromycota</taxon>
        <taxon>Mucoromycotina</taxon>
        <taxon>Endogonomycetes</taxon>
        <taxon>Endogonales</taxon>
        <taxon>Endogonaceae</taxon>
        <taxon>Jimgerdemannia</taxon>
    </lineage>
</organism>
<dbReference type="EMBL" id="RBNI01015394">
    <property type="protein sequence ID" value="RUP15515.1"/>
    <property type="molecule type" value="Genomic_DNA"/>
</dbReference>
<name>A0A433B9K4_9FUNG</name>
<dbReference type="Gene3D" id="3.40.50.1000">
    <property type="entry name" value="HAD superfamily/HAD-like"/>
    <property type="match status" value="1"/>
</dbReference>
<feature type="non-terminal residue" evidence="2">
    <location>
        <position position="1"/>
    </location>
</feature>
<dbReference type="PANTHER" id="PTHR43316">
    <property type="entry name" value="HYDROLASE, HALOACID DELAHOGENASE-RELATED"/>
    <property type="match status" value="1"/>
</dbReference>
<keyword evidence="1" id="KW-0378">Hydrolase</keyword>
<sequence>AIDGAKLLGGSVVAVGSDVVDGAAYVGSGVYHGAKAGVSAAGEGAEYVGSGVVHGAKAVGSGMVGGVVAIGEGAEYVGSGVVHGAKAVGSGMVGGVVAIGEGAEYVGSGVYHGAKAGVSAVGEGAEYVGSGVVHGAKAVGSGVVGGVVYIGSGVVHGAEAVGSSVVHGAEAVGSGVAHGAKVVGVGAAVVGVGAGVGAYEATKYVGGGIVQGLKNIGSAVVTVGEDVVDVTKEGVSAVGKGAKYVGSGVVEGAVAVGEGAKYVGSGVVGGVVAVGEGVVDVTKEGAGAVGKGAKYVGSGVVEGVVAVGEGAKYVGSGVVGGVVAVGEGVVDVTKEGAIVVGKGAKYVGSGVVEGVVVVGEGVKNVGEGVVDVTEKVAKGAAEVAVGTAVVVGASAALVGVGAYEATKYVGGHVVEGVKDVGAGAVGVAQTVNEKILELTDEEKEKAKQGDAYAPGGAIAGGGTGTSVELLEEKITEEKTIEKVIDTEVVDVGDVEVVTTKETVTETDVVTDVVVDKKETTKPSKPSSSGGWFSVLGGAAIAAGSILLLDSDKKKPIDKRDAAAGSNNVQFGGTGTNVILIDQPKPAQKIRIDEAPKVTSAVFTTDKGKKVVLPCPYDETTEQISFENIAHGTEILNDTGEKVGIYSVDTREIVFDDDEDNLHIATLDKTKLETTTVEQAPTVVFTTGGGKNIALPSGCYKSETQEITFEGVPHGTEIFNDAGEKVGIYSVEEEMIIFDDAEENLPIATLAETTIVEEAPTVIFTTGGGKKIALPSGCYKSETQEITFEGVPHGTEIFNDAGEKVGIYSVDTEEIIFDDTEDNLPIATFGKAQITTTVIEQAPSIVFTTAGGKNIALPSGCYNSETQEITFENVPHGTEIFSDAGEKVGVYNLETQAIIFDDAEDNLPIAVLAQTKFTTVEQPVPTVIFTTGGGKKIALPSGCYKSETQEITFESVPHGTKIFNDAGEKVGIYSVDTEEIIFDDAEDNLPVATIGKTQSTTTVIEQAPSIVFTTAGGKNIALPSGCYNIETQEITFENVPHGTEIFSDAGEKVGVYNLETQAIIFDDAEDNLPIAVLAQTKFTTTTVEQPVATSVIFTTGSGKKIALPEGTFKTDTQQITFEDVVDGTVIRNDAGDRVGVYSLSTQEIVFDDEHDNLPIDVLAQTKFATTTEEITFEDIEDDEIILDDSGKKVGRFKNGEILFEDVAAGAAIIAAGIALMTGKGKKIKPSDSFRKKEVTFEDVEEDTIIFDDAGKQVGTYKVAAQEIIFDNEASRPAVVSNETVFLTKSGKKLKPSGTFSVRQDEIAFEDIPHDTIIHDDAGCRIGTYDFHNQEVVYDDDAALAAGALAVGAIGTAIYATTHTKPDGEVVTKYVSEKKVDSETETVTITEEVLTVPHTVGKVRAYVFDVFALVDWRTSVAIELRSWASRTTKSSSLRSIDWLLFASKWYEGFTTLVQELALIGEFHNSDVLFYRVLIRLLAEYDIAGVWTEEELLELNLVWHRLNLHAESAAAIRALKKEYIATTLSNASFRTLVDLARHCSVCWNANISAELFHTYNAETVYTSAATLLGLKANEIAVISSSRHSLVAARKAGFATAYVRRSVVQEEAFETDLTVASLTQLAQSVTTYLEEERKTSEVVETVTTTTSKPAPKSFFQRVASNASNAIATVTGGQVKKDDEIITTTTTMTVKKEVVKEEI</sequence>
<feature type="non-terminal residue" evidence="2">
    <location>
        <position position="1698"/>
    </location>
</feature>
<reference evidence="2 3" key="1">
    <citation type="journal article" date="2018" name="New Phytol.">
        <title>Phylogenomics of Endogonaceae and evolution of mycorrhizas within Mucoromycota.</title>
        <authorList>
            <person name="Chang Y."/>
            <person name="Desiro A."/>
            <person name="Na H."/>
            <person name="Sandor L."/>
            <person name="Lipzen A."/>
            <person name="Clum A."/>
            <person name="Barry K."/>
            <person name="Grigoriev I.V."/>
            <person name="Martin F.M."/>
            <person name="Stajich J.E."/>
            <person name="Smith M.E."/>
            <person name="Bonito G."/>
            <person name="Spatafora J.W."/>
        </authorList>
    </citation>
    <scope>NUCLEOTIDE SEQUENCE [LARGE SCALE GENOMIC DNA]</scope>
    <source>
        <strain evidence="2 3">GMNB39</strain>
    </source>
</reference>
<dbReference type="SUPFAM" id="SSF56784">
    <property type="entry name" value="HAD-like"/>
    <property type="match status" value="1"/>
</dbReference>
<dbReference type="Gene3D" id="1.10.150.240">
    <property type="entry name" value="Putative phosphatase, domain 2"/>
    <property type="match status" value="1"/>
</dbReference>
<gene>
    <name evidence="2" type="ORF">BC936DRAFT_139592</name>
</gene>
<dbReference type="InterPro" id="IPR023214">
    <property type="entry name" value="HAD_sf"/>
</dbReference>
<evidence type="ECO:0000313" key="2">
    <source>
        <dbReference type="EMBL" id="RUP15515.1"/>
    </source>
</evidence>
<dbReference type="OrthoDB" id="2363873at2759"/>
<proteinExistence type="predicted"/>
<evidence type="ECO:0000313" key="3">
    <source>
        <dbReference type="Proteomes" id="UP000268093"/>
    </source>
</evidence>
<dbReference type="InterPro" id="IPR036412">
    <property type="entry name" value="HAD-like_sf"/>
</dbReference>
<accession>A0A433B9K4</accession>
<keyword evidence="3" id="KW-1185">Reference proteome</keyword>
<dbReference type="GO" id="GO:0016787">
    <property type="term" value="F:hydrolase activity"/>
    <property type="evidence" value="ECO:0007669"/>
    <property type="project" value="UniProtKB-KW"/>
</dbReference>
<dbReference type="PANTHER" id="PTHR43316:SF3">
    <property type="entry name" value="HALOACID DEHALOGENASE, TYPE II (AFU_ORTHOLOGUE AFUA_2G07750)-RELATED"/>
    <property type="match status" value="1"/>
</dbReference>
<protein>
    <submittedName>
        <fullName evidence="2">Uncharacterized protein</fullName>
    </submittedName>
</protein>
<dbReference type="InterPro" id="IPR023198">
    <property type="entry name" value="PGP-like_dom2"/>
</dbReference>
<dbReference type="InterPro" id="IPR051540">
    <property type="entry name" value="S-2-haloacid_dehalogenase"/>
</dbReference>
<comment type="caution">
    <text evidence="2">The sequence shown here is derived from an EMBL/GenBank/DDBJ whole genome shotgun (WGS) entry which is preliminary data.</text>
</comment>